<evidence type="ECO:0000256" key="1">
    <source>
        <dbReference type="ARBA" id="ARBA00006226"/>
    </source>
</evidence>
<keyword evidence="4" id="KW-1185">Reference proteome</keyword>
<keyword evidence="2" id="KW-1277">Toxin-antitoxin system</keyword>
<dbReference type="Proteomes" id="UP001139260">
    <property type="component" value="Unassembled WGS sequence"/>
</dbReference>
<proteinExistence type="inferred from homology"/>
<dbReference type="Pfam" id="PF05016">
    <property type="entry name" value="ParE_toxin"/>
    <property type="match status" value="1"/>
</dbReference>
<dbReference type="InterPro" id="IPR035093">
    <property type="entry name" value="RelE/ParE_toxin_dom_sf"/>
</dbReference>
<protein>
    <submittedName>
        <fullName evidence="3">Type II toxin-antitoxin system RelE/ParE family toxin</fullName>
    </submittedName>
</protein>
<dbReference type="EMBL" id="JALNUB010000005">
    <property type="protein sequence ID" value="MCK8142276.1"/>
    <property type="molecule type" value="Genomic_DNA"/>
</dbReference>
<evidence type="ECO:0000313" key="4">
    <source>
        <dbReference type="Proteomes" id="UP001139260"/>
    </source>
</evidence>
<dbReference type="PANTHER" id="PTHR35601">
    <property type="entry name" value="TOXIN RELE"/>
    <property type="match status" value="1"/>
</dbReference>
<name>A0A9X1XVH0_9FLAO</name>
<evidence type="ECO:0000256" key="2">
    <source>
        <dbReference type="ARBA" id="ARBA00022649"/>
    </source>
</evidence>
<dbReference type="InterPro" id="IPR007712">
    <property type="entry name" value="RelE/ParE_toxin"/>
</dbReference>
<dbReference type="Gene3D" id="3.30.2310.20">
    <property type="entry name" value="RelE-like"/>
    <property type="match status" value="1"/>
</dbReference>
<reference evidence="3" key="1">
    <citation type="submission" date="2022-04" db="EMBL/GenBank/DDBJ databases">
        <title>Flavobacterium pygoscelis sp. nov. isolated from Chinstrap chick (Pygoscelis antarcticus).</title>
        <authorList>
            <person name="Irgang R."/>
            <person name="Poblete-Morales M."/>
            <person name="Avendano-Herrera R."/>
        </authorList>
    </citation>
    <scope>NUCLEOTIDE SEQUENCE</scope>
    <source>
        <strain evidence="3">I-SCBP12n</strain>
    </source>
</reference>
<gene>
    <name evidence="3" type="ORF">MW871_10275</name>
</gene>
<comment type="similarity">
    <text evidence="1">Belongs to the RelE toxin family.</text>
</comment>
<dbReference type="PANTHER" id="PTHR35601:SF1">
    <property type="entry name" value="TOXIN RELE"/>
    <property type="match status" value="1"/>
</dbReference>
<sequence>MDFSKKAQKKLDKLSDETANPILFAIGSLSKNPRPSGCKKLKGRKGYRIRVGDYRVIYEIIDDILLIDVIDLGHREDIYE</sequence>
<comment type="caution">
    <text evidence="3">The sequence shown here is derived from an EMBL/GenBank/DDBJ whole genome shotgun (WGS) entry which is preliminary data.</text>
</comment>
<dbReference type="AlphaFoldDB" id="A0A9X1XVH0"/>
<accession>A0A9X1XVH0</accession>
<organism evidence="3 4">
    <name type="scientific">Flavobacterium pygoscelis</name>
    <dbReference type="NCBI Taxonomy" id="2893176"/>
    <lineage>
        <taxon>Bacteria</taxon>
        <taxon>Pseudomonadati</taxon>
        <taxon>Bacteroidota</taxon>
        <taxon>Flavobacteriia</taxon>
        <taxon>Flavobacteriales</taxon>
        <taxon>Flavobacteriaceae</taxon>
        <taxon>Flavobacterium</taxon>
    </lineage>
</organism>
<dbReference type="NCBIfam" id="TIGR02385">
    <property type="entry name" value="RelE_StbE"/>
    <property type="match status" value="1"/>
</dbReference>
<evidence type="ECO:0000313" key="3">
    <source>
        <dbReference type="EMBL" id="MCK8142276.1"/>
    </source>
</evidence>
<dbReference type="SUPFAM" id="SSF143011">
    <property type="entry name" value="RelE-like"/>
    <property type="match status" value="1"/>
</dbReference>